<evidence type="ECO:0000256" key="2">
    <source>
        <dbReference type="ARBA" id="ARBA00022840"/>
    </source>
</evidence>
<dbReference type="GO" id="GO:0043138">
    <property type="term" value="F:3'-5' DNA helicase activity"/>
    <property type="evidence" value="ECO:0007669"/>
    <property type="project" value="TreeGrafter"/>
</dbReference>
<dbReference type="GO" id="GO:0006270">
    <property type="term" value="P:DNA replication initiation"/>
    <property type="evidence" value="ECO:0007669"/>
    <property type="project" value="TreeGrafter"/>
</dbReference>
<dbReference type="InterPro" id="IPR001650">
    <property type="entry name" value="Helicase_C-like"/>
</dbReference>
<dbReference type="InterPro" id="IPR027417">
    <property type="entry name" value="P-loop_NTPase"/>
</dbReference>
<feature type="domain" description="Primosomal protein N C-terminal" evidence="5">
    <location>
        <begin position="104"/>
        <end position="199"/>
    </location>
</feature>
<protein>
    <recommendedName>
        <fullName evidence="7">Helicase C-terminal domain-containing protein</fullName>
    </recommendedName>
</protein>
<evidence type="ECO:0000256" key="3">
    <source>
        <dbReference type="ARBA" id="ARBA00023125"/>
    </source>
</evidence>
<dbReference type="Pfam" id="PF00271">
    <property type="entry name" value="Helicase_C"/>
    <property type="match status" value="1"/>
</dbReference>
<keyword evidence="2" id="KW-0067">ATP-binding</keyword>
<evidence type="ECO:0000259" key="4">
    <source>
        <dbReference type="Pfam" id="PF00271"/>
    </source>
</evidence>
<dbReference type="GO" id="GO:0006310">
    <property type="term" value="P:DNA recombination"/>
    <property type="evidence" value="ECO:0007669"/>
    <property type="project" value="TreeGrafter"/>
</dbReference>
<proteinExistence type="predicted"/>
<dbReference type="GO" id="GO:0003677">
    <property type="term" value="F:DNA binding"/>
    <property type="evidence" value="ECO:0007669"/>
    <property type="project" value="UniProtKB-KW"/>
</dbReference>
<evidence type="ECO:0000259" key="5">
    <source>
        <dbReference type="Pfam" id="PF18074"/>
    </source>
</evidence>
<feature type="domain" description="Helicase C-terminal" evidence="4">
    <location>
        <begin position="2"/>
        <end position="59"/>
    </location>
</feature>
<dbReference type="AlphaFoldDB" id="A0A382CPZ5"/>
<reference evidence="6" key="1">
    <citation type="submission" date="2018-05" db="EMBL/GenBank/DDBJ databases">
        <authorList>
            <person name="Lanie J.A."/>
            <person name="Ng W.-L."/>
            <person name="Kazmierczak K.M."/>
            <person name="Andrzejewski T.M."/>
            <person name="Davidsen T.M."/>
            <person name="Wayne K.J."/>
            <person name="Tettelin H."/>
            <person name="Glass J.I."/>
            <person name="Rusch D."/>
            <person name="Podicherti R."/>
            <person name="Tsui H.-C.T."/>
            <person name="Winkler M.E."/>
        </authorList>
    </citation>
    <scope>NUCLEOTIDE SEQUENCE</scope>
</reference>
<accession>A0A382CPZ5</accession>
<dbReference type="PANTHER" id="PTHR30580:SF0">
    <property type="entry name" value="PRIMOSOMAL PROTEIN N"/>
    <property type="match status" value="1"/>
</dbReference>
<evidence type="ECO:0008006" key="7">
    <source>
        <dbReference type="Google" id="ProtNLM"/>
    </source>
</evidence>
<evidence type="ECO:0000256" key="1">
    <source>
        <dbReference type="ARBA" id="ARBA00022741"/>
    </source>
</evidence>
<dbReference type="Pfam" id="PF18074">
    <property type="entry name" value="PriA_C"/>
    <property type="match status" value="1"/>
</dbReference>
<dbReference type="Gene3D" id="3.40.50.300">
    <property type="entry name" value="P-loop containing nucleotide triphosphate hydrolases"/>
    <property type="match status" value="1"/>
</dbReference>
<dbReference type="GO" id="GO:0006302">
    <property type="term" value="P:double-strand break repair"/>
    <property type="evidence" value="ECO:0007669"/>
    <property type="project" value="TreeGrafter"/>
</dbReference>
<keyword evidence="1" id="KW-0547">Nucleotide-binding</keyword>
<name>A0A382CPZ5_9ZZZZ</name>
<keyword evidence="3" id="KW-0238">DNA-binding</keyword>
<sequence>ERGEVDILLGTQMIAKGLDFPKVTLVGVVNADVGINMPDFRASERTFQLLSQVAGRAGRGTLGGEVLVQTCLPEHYSIQAALTHDYSAFADRELIERREPAYPPVVRLINVVISSPNLEAAARNAEAAAEWLQTTVIPAVPVDLVGPAPSPIERLHGRWRWHFFLRSASVRALGEVAWRLQSEFRMRGTDIRLAIDRDPRALL</sequence>
<organism evidence="6">
    <name type="scientific">marine metagenome</name>
    <dbReference type="NCBI Taxonomy" id="408172"/>
    <lineage>
        <taxon>unclassified sequences</taxon>
        <taxon>metagenomes</taxon>
        <taxon>ecological metagenomes</taxon>
    </lineage>
</organism>
<dbReference type="EMBL" id="UINC01035459">
    <property type="protein sequence ID" value="SVB27894.1"/>
    <property type="molecule type" value="Genomic_DNA"/>
</dbReference>
<dbReference type="GO" id="GO:0005524">
    <property type="term" value="F:ATP binding"/>
    <property type="evidence" value="ECO:0007669"/>
    <property type="project" value="UniProtKB-KW"/>
</dbReference>
<feature type="non-terminal residue" evidence="6">
    <location>
        <position position="1"/>
    </location>
</feature>
<dbReference type="SUPFAM" id="SSF52540">
    <property type="entry name" value="P-loop containing nucleoside triphosphate hydrolases"/>
    <property type="match status" value="1"/>
</dbReference>
<gene>
    <name evidence="6" type="ORF">METZ01_LOCUS180748</name>
</gene>
<dbReference type="PANTHER" id="PTHR30580">
    <property type="entry name" value="PRIMOSOMAL PROTEIN N"/>
    <property type="match status" value="1"/>
</dbReference>
<evidence type="ECO:0000313" key="6">
    <source>
        <dbReference type="EMBL" id="SVB27894.1"/>
    </source>
</evidence>
<dbReference type="InterPro" id="IPR041236">
    <property type="entry name" value="PriA_C"/>
</dbReference>